<dbReference type="InterPro" id="IPR016181">
    <property type="entry name" value="Acyl_CoA_acyltransferase"/>
</dbReference>
<dbReference type="PROSITE" id="PS51186">
    <property type="entry name" value="GNAT"/>
    <property type="match status" value="1"/>
</dbReference>
<dbReference type="AlphaFoldDB" id="A0A546XL67"/>
<dbReference type="RefSeq" id="WP_142840373.1">
    <property type="nucleotide sequence ID" value="NZ_SGNY01000002.1"/>
</dbReference>
<dbReference type="InterPro" id="IPR000182">
    <property type="entry name" value="GNAT_dom"/>
</dbReference>
<evidence type="ECO:0000259" key="1">
    <source>
        <dbReference type="PROSITE" id="PS51186"/>
    </source>
</evidence>
<evidence type="ECO:0000313" key="2">
    <source>
        <dbReference type="EMBL" id="TRB01478.1"/>
    </source>
</evidence>
<dbReference type="Gene3D" id="3.40.630.30">
    <property type="match status" value="1"/>
</dbReference>
<dbReference type="InterPro" id="IPR039143">
    <property type="entry name" value="GNPNAT1-like"/>
</dbReference>
<dbReference type="SUPFAM" id="SSF55729">
    <property type="entry name" value="Acyl-CoA N-acyltransferases (Nat)"/>
    <property type="match status" value="1"/>
</dbReference>
<protein>
    <submittedName>
        <fullName evidence="2">GNAT family N-acetyltransferase</fullName>
    </submittedName>
</protein>
<name>A0A546XL67_RHIRH</name>
<accession>A0A546XL67</accession>
<keyword evidence="2" id="KW-0808">Transferase</keyword>
<dbReference type="Pfam" id="PF00583">
    <property type="entry name" value="Acetyltransf_1"/>
    <property type="match status" value="1"/>
</dbReference>
<dbReference type="CDD" id="cd04301">
    <property type="entry name" value="NAT_SF"/>
    <property type="match status" value="1"/>
</dbReference>
<dbReference type="EMBL" id="SGNY01000002">
    <property type="protein sequence ID" value="TRB01478.1"/>
    <property type="molecule type" value="Genomic_DNA"/>
</dbReference>
<reference evidence="2 3" key="1">
    <citation type="journal article" date="2019" name="Appl. Microbiol. Biotechnol.">
        <title>Differential efficiency of wild type rhizogenic strains for rol gene transformation of plants.</title>
        <authorList>
            <person name="Desmet S."/>
            <person name="De Keyser E."/>
            <person name="Van Vaerenbergh J."/>
            <person name="Baeyen S."/>
            <person name="Van Huylenbroeck J."/>
            <person name="Geelen D."/>
            <person name="Dhooghe E."/>
        </authorList>
    </citation>
    <scope>NUCLEOTIDE SEQUENCE [LARGE SCALE GENOMIC DNA]</scope>
    <source>
        <strain evidence="2 3">GBBC3284</strain>
    </source>
</reference>
<evidence type="ECO:0000313" key="3">
    <source>
        <dbReference type="Proteomes" id="UP000315434"/>
    </source>
</evidence>
<dbReference type="PANTHER" id="PTHR13355">
    <property type="entry name" value="GLUCOSAMINE 6-PHOSPHATE N-ACETYLTRANSFERASE"/>
    <property type="match status" value="1"/>
</dbReference>
<dbReference type="GO" id="GO:0008080">
    <property type="term" value="F:N-acetyltransferase activity"/>
    <property type="evidence" value="ECO:0007669"/>
    <property type="project" value="TreeGrafter"/>
</dbReference>
<proteinExistence type="predicted"/>
<organism evidence="2 3">
    <name type="scientific">Rhizobium rhizogenes</name>
    <name type="common">Agrobacterium rhizogenes</name>
    <dbReference type="NCBI Taxonomy" id="359"/>
    <lineage>
        <taxon>Bacteria</taxon>
        <taxon>Pseudomonadati</taxon>
        <taxon>Pseudomonadota</taxon>
        <taxon>Alphaproteobacteria</taxon>
        <taxon>Hyphomicrobiales</taxon>
        <taxon>Rhizobiaceae</taxon>
        <taxon>Rhizobium/Agrobacterium group</taxon>
        <taxon>Rhizobium</taxon>
    </lineage>
</organism>
<gene>
    <name evidence="2" type="ORF">EXN68_08255</name>
</gene>
<feature type="domain" description="N-acetyltransferase" evidence="1">
    <location>
        <begin position="6"/>
        <end position="153"/>
    </location>
</feature>
<dbReference type="Proteomes" id="UP000315434">
    <property type="component" value="Unassembled WGS sequence"/>
</dbReference>
<comment type="caution">
    <text evidence="2">The sequence shown here is derived from an EMBL/GenBank/DDBJ whole genome shotgun (WGS) entry which is preliminary data.</text>
</comment>
<dbReference type="PANTHER" id="PTHR13355:SF15">
    <property type="entry name" value="GCN5-RELATED N-ACETYLTRANSFERASE 3, CHLOROPLASTIC"/>
    <property type="match status" value="1"/>
</dbReference>
<sequence length="153" mass="16528">MPSETLALRKAGPGDLPGLLELYQALNPSDPALTVQEAGAPFAAMLEQPGLTVFLAMHDGKPVATATLLVVPNLTRAARPYALIENVVTLEALRGRGYGREVVRHTIKAAFAANCYKVMLLTGRDDPAVHAFYESCGFVQNKTGFQIRSENFQ</sequence>
<dbReference type="OrthoDB" id="7595389at2"/>